<dbReference type="RefSeq" id="XP_013323953.1">
    <property type="nucleotide sequence ID" value="XM_013468499.1"/>
</dbReference>
<reference evidence="1 2" key="1">
    <citation type="submission" date="2015-04" db="EMBL/GenBank/DDBJ databases">
        <authorList>
            <person name="Heijne W.H."/>
            <person name="Fedorova N.D."/>
            <person name="Nierman W.C."/>
            <person name="Vollebregt A.W."/>
            <person name="Zhao Z."/>
            <person name="Wu L."/>
            <person name="Kumar M."/>
            <person name="Stam H."/>
            <person name="van den Berg M.A."/>
            <person name="Pel H.J."/>
        </authorList>
    </citation>
    <scope>NUCLEOTIDE SEQUENCE [LARGE SCALE GENOMIC DNA]</scope>
    <source>
        <strain evidence="1 2">CBS 393.64</strain>
    </source>
</reference>
<proteinExistence type="predicted"/>
<protein>
    <submittedName>
        <fullName evidence="1">Uncharacterized protein</fullName>
    </submittedName>
</protein>
<keyword evidence="2" id="KW-1185">Reference proteome</keyword>
<feature type="non-terminal residue" evidence="1">
    <location>
        <position position="1"/>
    </location>
</feature>
<gene>
    <name evidence="1" type="ORF">T310_8847</name>
</gene>
<accession>A0A0F4YHG6</accession>
<comment type="caution">
    <text evidence="1">The sequence shown here is derived from an EMBL/GenBank/DDBJ whole genome shotgun (WGS) entry which is preliminary data.</text>
</comment>
<dbReference type="GeneID" id="25320981"/>
<evidence type="ECO:0000313" key="2">
    <source>
        <dbReference type="Proteomes" id="UP000053958"/>
    </source>
</evidence>
<sequence length="132" mass="14278">FALPCQGNVYSALLQRGGISCTPYPVSPAISSFPGPCIKDRNRPSKQRLVSLCGRWRSRFDNPAVGIRLSLLVDTGSSIVDDTLPVLGIAQRPVKQDRASCAAVGRQAPPNPLPLCPSCIVCIFCTRRVDQR</sequence>
<dbReference type="EMBL" id="LASV01000666">
    <property type="protein sequence ID" value="KKA17341.1"/>
    <property type="molecule type" value="Genomic_DNA"/>
</dbReference>
<evidence type="ECO:0000313" key="1">
    <source>
        <dbReference type="EMBL" id="KKA17341.1"/>
    </source>
</evidence>
<dbReference type="Proteomes" id="UP000053958">
    <property type="component" value="Unassembled WGS sequence"/>
</dbReference>
<name>A0A0F4YHG6_RASE3</name>
<organism evidence="1 2">
    <name type="scientific">Rasamsonia emersonii (strain ATCC 16479 / CBS 393.64 / IMI 116815)</name>
    <dbReference type="NCBI Taxonomy" id="1408163"/>
    <lineage>
        <taxon>Eukaryota</taxon>
        <taxon>Fungi</taxon>
        <taxon>Dikarya</taxon>
        <taxon>Ascomycota</taxon>
        <taxon>Pezizomycotina</taxon>
        <taxon>Eurotiomycetes</taxon>
        <taxon>Eurotiomycetidae</taxon>
        <taxon>Eurotiales</taxon>
        <taxon>Trichocomaceae</taxon>
        <taxon>Rasamsonia</taxon>
    </lineage>
</organism>
<dbReference type="AlphaFoldDB" id="A0A0F4YHG6"/>